<dbReference type="PROSITE" id="PS50889">
    <property type="entry name" value="S4"/>
    <property type="match status" value="1"/>
</dbReference>
<dbReference type="EMBL" id="CP032097">
    <property type="protein sequence ID" value="AXX94504.1"/>
    <property type="molecule type" value="Genomic_DNA"/>
</dbReference>
<proteinExistence type="inferred from homology"/>
<dbReference type="InterPro" id="IPR001412">
    <property type="entry name" value="aa-tRNA-synth_I_CS"/>
</dbReference>
<dbReference type="Gene3D" id="3.10.290.10">
    <property type="entry name" value="RNA-binding S4 domain"/>
    <property type="match status" value="1"/>
</dbReference>
<dbReference type="InterPro" id="IPR002305">
    <property type="entry name" value="aa-tRNA-synth_Ic"/>
</dbReference>
<evidence type="ECO:0000256" key="1">
    <source>
        <dbReference type="ARBA" id="ARBA00011738"/>
    </source>
</evidence>
<reference evidence="14 16" key="1">
    <citation type="submission" date="2017-09" db="EMBL/GenBank/DDBJ databases">
        <title>Genomics of the genus Arcobacter.</title>
        <authorList>
            <person name="Perez-Cataluna A."/>
            <person name="Figueras M.J."/>
            <person name="Salas-Masso N."/>
        </authorList>
    </citation>
    <scope>NUCLEOTIDE SEQUENCE [LARGE SCALE GENOMIC DNA]</scope>
    <source>
        <strain evidence="14 16">CECT 7837</strain>
    </source>
</reference>
<reference evidence="13 15" key="2">
    <citation type="submission" date="2018-08" db="EMBL/GenBank/DDBJ databases">
        <title>Complete genome of the Arcobacter ellisii type strain LMG 26155.</title>
        <authorList>
            <person name="Miller W.G."/>
            <person name="Yee E."/>
            <person name="Bono J.L."/>
        </authorList>
    </citation>
    <scope>NUCLEOTIDE SEQUENCE [LARGE SCALE GENOMIC DNA]</scope>
    <source>
        <strain evidence="13 15">LMG 26155</strain>
    </source>
</reference>
<feature type="short sequence motif" description="'KMSKS' region" evidence="10">
    <location>
        <begin position="232"/>
        <end position="236"/>
    </location>
</feature>
<dbReference type="GO" id="GO:0003723">
    <property type="term" value="F:RNA binding"/>
    <property type="evidence" value="ECO:0007669"/>
    <property type="project" value="UniProtKB-KW"/>
</dbReference>
<dbReference type="InterPro" id="IPR054608">
    <property type="entry name" value="SYY-like_C"/>
</dbReference>
<evidence type="ECO:0000256" key="3">
    <source>
        <dbReference type="ARBA" id="ARBA00022598"/>
    </source>
</evidence>
<dbReference type="OrthoDB" id="9804243at2"/>
<dbReference type="GO" id="GO:0006437">
    <property type="term" value="P:tyrosyl-tRNA aminoacylation"/>
    <property type="evidence" value="ECO:0007669"/>
    <property type="project" value="UniProtKB-UniRule"/>
</dbReference>
<keyword evidence="2 10" id="KW-0963">Cytoplasm</keyword>
<comment type="function">
    <text evidence="10">Catalyzes the attachment of tyrosine to tRNA(Tyr) in a two-step reaction: tyrosine is first activated by ATP to form Tyr-AMP and then transferred to the acceptor end of tRNA(Tyr).</text>
</comment>
<dbReference type="InterPro" id="IPR024088">
    <property type="entry name" value="Tyr-tRNA-ligase_bac-type"/>
</dbReference>
<dbReference type="FunFam" id="3.40.50.620:FF:000061">
    <property type="entry name" value="Tyrosine--tRNA ligase"/>
    <property type="match status" value="1"/>
</dbReference>
<comment type="similarity">
    <text evidence="10">Belongs to the class-I aminoacyl-tRNA synthetase family. TyrS type 2 subfamily.</text>
</comment>
<evidence type="ECO:0000256" key="10">
    <source>
        <dbReference type="HAMAP-Rule" id="MF_02007"/>
    </source>
</evidence>
<keyword evidence="7 10" id="KW-0648">Protein biosynthesis</keyword>
<feature type="binding site" evidence="10">
    <location>
        <position position="235"/>
    </location>
    <ligand>
        <name>ATP</name>
        <dbReference type="ChEBI" id="CHEBI:30616"/>
    </ligand>
</feature>
<organism evidence="14 16">
    <name type="scientific">Arcobacter ellisii</name>
    <dbReference type="NCBI Taxonomy" id="913109"/>
    <lineage>
        <taxon>Bacteria</taxon>
        <taxon>Pseudomonadati</taxon>
        <taxon>Campylobacterota</taxon>
        <taxon>Epsilonproteobacteria</taxon>
        <taxon>Campylobacterales</taxon>
        <taxon>Arcobacteraceae</taxon>
        <taxon>Arcobacter</taxon>
    </lineage>
</organism>
<evidence type="ECO:0000259" key="12">
    <source>
        <dbReference type="Pfam" id="PF22421"/>
    </source>
</evidence>
<dbReference type="Gene3D" id="1.10.240.10">
    <property type="entry name" value="Tyrosyl-Transfer RNA Synthetase"/>
    <property type="match status" value="1"/>
</dbReference>
<dbReference type="PROSITE" id="PS00178">
    <property type="entry name" value="AA_TRNA_LIGASE_I"/>
    <property type="match status" value="1"/>
</dbReference>
<evidence type="ECO:0000256" key="9">
    <source>
        <dbReference type="ARBA" id="ARBA00048248"/>
    </source>
</evidence>
<protein>
    <recommendedName>
        <fullName evidence="10">Tyrosine--tRNA ligase</fullName>
        <ecNumber evidence="10">6.1.1.1</ecNumber>
    </recommendedName>
    <alternativeName>
        <fullName evidence="10">Tyrosyl-tRNA synthetase</fullName>
        <shortName evidence="10">TyrRS</shortName>
    </alternativeName>
</protein>
<dbReference type="Proteomes" id="UP000290588">
    <property type="component" value="Unassembled WGS sequence"/>
</dbReference>
<dbReference type="GO" id="GO:0004831">
    <property type="term" value="F:tyrosine-tRNA ligase activity"/>
    <property type="evidence" value="ECO:0007669"/>
    <property type="project" value="UniProtKB-UniRule"/>
</dbReference>
<keyword evidence="5 10" id="KW-0067">ATP-binding</keyword>
<dbReference type="PRINTS" id="PR01040">
    <property type="entry name" value="TRNASYNTHTYR"/>
</dbReference>
<dbReference type="GO" id="GO:0005524">
    <property type="term" value="F:ATP binding"/>
    <property type="evidence" value="ECO:0007669"/>
    <property type="project" value="UniProtKB-UniRule"/>
</dbReference>
<evidence type="ECO:0000256" key="6">
    <source>
        <dbReference type="ARBA" id="ARBA00022884"/>
    </source>
</evidence>
<evidence type="ECO:0000256" key="2">
    <source>
        <dbReference type="ARBA" id="ARBA00022490"/>
    </source>
</evidence>
<evidence type="ECO:0000313" key="14">
    <source>
        <dbReference type="EMBL" id="RXI31201.1"/>
    </source>
</evidence>
<dbReference type="InterPro" id="IPR002307">
    <property type="entry name" value="Tyr-tRNA-ligase"/>
</dbReference>
<comment type="catalytic activity">
    <reaction evidence="9 10">
        <text>tRNA(Tyr) + L-tyrosine + ATP = L-tyrosyl-tRNA(Tyr) + AMP + diphosphate + H(+)</text>
        <dbReference type="Rhea" id="RHEA:10220"/>
        <dbReference type="Rhea" id="RHEA-COMP:9706"/>
        <dbReference type="Rhea" id="RHEA-COMP:9707"/>
        <dbReference type="ChEBI" id="CHEBI:15378"/>
        <dbReference type="ChEBI" id="CHEBI:30616"/>
        <dbReference type="ChEBI" id="CHEBI:33019"/>
        <dbReference type="ChEBI" id="CHEBI:58315"/>
        <dbReference type="ChEBI" id="CHEBI:78442"/>
        <dbReference type="ChEBI" id="CHEBI:78536"/>
        <dbReference type="ChEBI" id="CHEBI:456215"/>
        <dbReference type="EC" id="6.1.1.1"/>
    </reaction>
</comment>
<evidence type="ECO:0000256" key="8">
    <source>
        <dbReference type="ARBA" id="ARBA00023146"/>
    </source>
</evidence>
<dbReference type="Pfam" id="PF00579">
    <property type="entry name" value="tRNA-synt_1b"/>
    <property type="match status" value="1"/>
</dbReference>
<dbReference type="PANTHER" id="PTHR11766:SF1">
    <property type="entry name" value="TYROSINE--TRNA LIGASE"/>
    <property type="match status" value="1"/>
</dbReference>
<dbReference type="CDD" id="cd00805">
    <property type="entry name" value="TyrRS_core"/>
    <property type="match status" value="1"/>
</dbReference>
<dbReference type="PANTHER" id="PTHR11766">
    <property type="entry name" value="TYROSYL-TRNA SYNTHETASE"/>
    <property type="match status" value="1"/>
</dbReference>
<keyword evidence="15" id="KW-1185">Reference proteome</keyword>
<comment type="subunit">
    <text evidence="1 10">Homodimer.</text>
</comment>
<name>A0A347U6M6_9BACT</name>
<dbReference type="GO" id="GO:0005829">
    <property type="term" value="C:cytosol"/>
    <property type="evidence" value="ECO:0007669"/>
    <property type="project" value="TreeGrafter"/>
</dbReference>
<dbReference type="EMBL" id="NXIG01000005">
    <property type="protein sequence ID" value="RXI31201.1"/>
    <property type="molecule type" value="Genomic_DNA"/>
</dbReference>
<dbReference type="Proteomes" id="UP000262582">
    <property type="component" value="Chromosome"/>
</dbReference>
<dbReference type="HAMAP" id="MF_02007">
    <property type="entry name" value="Tyr_tRNA_synth_type2"/>
    <property type="match status" value="1"/>
</dbReference>
<comment type="subcellular location">
    <subcellularLocation>
        <location evidence="10">Cytoplasm</location>
    </subcellularLocation>
</comment>
<evidence type="ECO:0000256" key="5">
    <source>
        <dbReference type="ARBA" id="ARBA00022840"/>
    </source>
</evidence>
<dbReference type="Pfam" id="PF22421">
    <property type="entry name" value="SYY_C-terminal"/>
    <property type="match status" value="1"/>
</dbReference>
<evidence type="ECO:0000256" key="7">
    <source>
        <dbReference type="ARBA" id="ARBA00022917"/>
    </source>
</evidence>
<dbReference type="FunFam" id="1.10.240.10:FF:000006">
    <property type="entry name" value="Tyrosine--tRNA ligase"/>
    <property type="match status" value="1"/>
</dbReference>
<dbReference type="InterPro" id="IPR024108">
    <property type="entry name" value="Tyr-tRNA-ligase_bac_2"/>
</dbReference>
<dbReference type="SUPFAM" id="SSF52374">
    <property type="entry name" value="Nucleotidylyl transferase"/>
    <property type="match status" value="1"/>
</dbReference>
<dbReference type="AlphaFoldDB" id="A0A347U6M6"/>
<evidence type="ECO:0000313" key="15">
    <source>
        <dbReference type="Proteomes" id="UP000262582"/>
    </source>
</evidence>
<dbReference type="EC" id="6.1.1.1" evidence="10"/>
<dbReference type="Gene3D" id="3.40.50.620">
    <property type="entry name" value="HUPs"/>
    <property type="match status" value="1"/>
</dbReference>
<dbReference type="KEGG" id="aell:AELL_0825"/>
<evidence type="ECO:0000313" key="16">
    <source>
        <dbReference type="Proteomes" id="UP000290588"/>
    </source>
</evidence>
<gene>
    <name evidence="10 13" type="primary">tyrS</name>
    <name evidence="13" type="ORF">AELL_0825</name>
    <name evidence="14" type="ORF">CP962_06995</name>
</gene>
<evidence type="ECO:0000256" key="11">
    <source>
        <dbReference type="PROSITE-ProRule" id="PRU00182"/>
    </source>
</evidence>
<dbReference type="NCBIfam" id="TIGR00234">
    <property type="entry name" value="tyrS"/>
    <property type="match status" value="1"/>
</dbReference>
<dbReference type="RefSeq" id="WP_118916731.1">
    <property type="nucleotide sequence ID" value="NZ_CP032097.1"/>
</dbReference>
<accession>A0A347U6M6</accession>
<evidence type="ECO:0000256" key="4">
    <source>
        <dbReference type="ARBA" id="ARBA00022741"/>
    </source>
</evidence>
<dbReference type="InterPro" id="IPR014729">
    <property type="entry name" value="Rossmann-like_a/b/a_fold"/>
</dbReference>
<feature type="domain" description="Tyrosine--tRNA ligase SYY-like C-terminal" evidence="12">
    <location>
        <begin position="330"/>
        <end position="397"/>
    </location>
</feature>
<keyword evidence="8 10" id="KW-0030">Aminoacyl-tRNA synthetase</keyword>
<keyword evidence="3 10" id="KW-0436">Ligase</keyword>
<sequence>MENRVQEALNEIKRGIAEIIDIEAIEKLIKKYFETGENFYVKAGFDPTAPDLHLGHTVLIQKLATFQKFGGIVQFLIGDFTATIGDPTGKSETRKVLSSEQVLQNAETYKEQVFKILNPEKTEVMFNSTWLKELGTGGLIALASNLTVARMLERDDFSKRYASNTPIAVSEFMYPLLQGYDSVAMNTDIELGGTDQKFNLLMGRTLQKAYNCKKQQAVLMMPILEGLDGVQKMSKSLGNYIGVTDEPFDMFGKVLSISDELMWRYYELLSAKSLVEINALKEGVENGSKHPKKVKEELAMEIVDRFHGIGFGEKAKEEFEKVFAKKDIPTDMPEFTFEAPVWICQALVDAKLVDSTSQARRDIKANAVSINQEKISDDKLNLEKGEYILQKGKKSFAKIVIK</sequence>
<keyword evidence="4 10" id="KW-0547">Nucleotide-binding</keyword>
<dbReference type="InterPro" id="IPR036986">
    <property type="entry name" value="S4_RNA-bd_sf"/>
</dbReference>
<dbReference type="SUPFAM" id="SSF55174">
    <property type="entry name" value="Alpha-L RNA-binding motif"/>
    <property type="match status" value="1"/>
</dbReference>
<evidence type="ECO:0000313" key="13">
    <source>
        <dbReference type="EMBL" id="AXX94504.1"/>
    </source>
</evidence>
<feature type="short sequence motif" description="'HIGH' region" evidence="10">
    <location>
        <begin position="47"/>
        <end position="56"/>
    </location>
</feature>
<keyword evidence="6 11" id="KW-0694">RNA-binding</keyword>